<dbReference type="GO" id="GO:0008483">
    <property type="term" value="F:transaminase activity"/>
    <property type="evidence" value="ECO:0007669"/>
    <property type="project" value="UniProtKB-KW"/>
</dbReference>
<evidence type="ECO:0000256" key="1">
    <source>
        <dbReference type="ARBA" id="ARBA00022898"/>
    </source>
</evidence>
<dbReference type="Gene3D" id="3.40.640.10">
    <property type="entry name" value="Type I PLP-dependent aspartate aminotransferase-like (Major domain)"/>
    <property type="match status" value="1"/>
</dbReference>
<evidence type="ECO:0000313" key="4">
    <source>
        <dbReference type="EMBL" id="MEI4270685.1"/>
    </source>
</evidence>
<sequence length="369" mass="39610">MSRPVLPALADYVADLEQIWASGILTNMGAFHQRLQAAVQHRVGIGQVTLWNNGTTALVAALAALDLRGEVVVTPFTFPATVQAIAALGLTPVFADVDPDSGTLCPSAVADRITTATSAILGTHVYGTFCDTDGLGRLAREHGLRVVYDGAHSFARRTPVFPAGPTSLGDVTMLSFHATKLFHAVEGGALITDDPELHERLTHYRNFGIRSEDVVSGTGLNGKMSEFHAAMGLRVLDLLDDEIDRRAELARRYAHGLRDVPGVSVIAGHGASVQYLVVRVDALSAGIDRDGLHRGLRELNIVSRRYFHPLCSDIPPFSGHPSAGYLPVARRFSAECLALPLHGGMDTEVVDRICAAITWQAASGRRWVA</sequence>
<reference evidence="4 5" key="1">
    <citation type="submission" date="2024-03" db="EMBL/GenBank/DDBJ databases">
        <title>Draft genome sequence of Klenkia sp. LSe6-5.</title>
        <authorList>
            <person name="Duangmal K."/>
            <person name="Chantavorakit T."/>
        </authorList>
    </citation>
    <scope>NUCLEOTIDE SEQUENCE [LARGE SCALE GENOMIC DNA]</scope>
    <source>
        <strain evidence="4 5">LSe6-5</strain>
    </source>
</reference>
<keyword evidence="4" id="KW-0032">Aminotransferase</keyword>
<dbReference type="InterPro" id="IPR015422">
    <property type="entry name" value="PyrdxlP-dep_Trfase_small"/>
</dbReference>
<comment type="similarity">
    <text evidence="2 3">Belongs to the DegT/DnrJ/EryC1 family.</text>
</comment>
<dbReference type="Proteomes" id="UP001361570">
    <property type="component" value="Unassembled WGS sequence"/>
</dbReference>
<dbReference type="PANTHER" id="PTHR30244:SF9">
    <property type="entry name" value="PROTEIN RV3402C"/>
    <property type="match status" value="1"/>
</dbReference>
<keyword evidence="1 3" id="KW-0663">Pyridoxal phosphate</keyword>
<dbReference type="Pfam" id="PF01041">
    <property type="entry name" value="DegT_DnrJ_EryC1"/>
    <property type="match status" value="1"/>
</dbReference>
<keyword evidence="4" id="KW-0808">Transferase</keyword>
<protein>
    <submittedName>
        <fullName evidence="4">DegT/DnrJ/EryC1/StrS family aminotransferase</fullName>
    </submittedName>
</protein>
<evidence type="ECO:0000313" key="5">
    <source>
        <dbReference type="Proteomes" id="UP001361570"/>
    </source>
</evidence>
<dbReference type="Gene3D" id="3.90.1150.10">
    <property type="entry name" value="Aspartate Aminotransferase, domain 1"/>
    <property type="match status" value="1"/>
</dbReference>
<dbReference type="RefSeq" id="WP_336402827.1">
    <property type="nucleotide sequence ID" value="NZ_JBAPLU010000002.1"/>
</dbReference>
<dbReference type="InterPro" id="IPR015424">
    <property type="entry name" value="PyrdxlP-dep_Trfase"/>
</dbReference>
<keyword evidence="5" id="KW-1185">Reference proteome</keyword>
<evidence type="ECO:0000256" key="2">
    <source>
        <dbReference type="ARBA" id="ARBA00037999"/>
    </source>
</evidence>
<organism evidence="4 5">
    <name type="scientific">Klenkia sesuvii</name>
    <dbReference type="NCBI Taxonomy" id="3103137"/>
    <lineage>
        <taxon>Bacteria</taxon>
        <taxon>Bacillati</taxon>
        <taxon>Actinomycetota</taxon>
        <taxon>Actinomycetes</taxon>
        <taxon>Geodermatophilales</taxon>
        <taxon>Geodermatophilaceae</taxon>
        <taxon>Klenkia</taxon>
    </lineage>
</organism>
<proteinExistence type="inferred from homology"/>
<dbReference type="InterPro" id="IPR000653">
    <property type="entry name" value="DegT/StrS_aminotransferase"/>
</dbReference>
<dbReference type="SUPFAM" id="SSF53383">
    <property type="entry name" value="PLP-dependent transferases"/>
    <property type="match status" value="1"/>
</dbReference>
<gene>
    <name evidence="4" type="ORF">TEK04_03015</name>
</gene>
<name>A0ABU8DPB9_9ACTN</name>
<dbReference type="PIRSF" id="PIRSF000390">
    <property type="entry name" value="PLP_StrS"/>
    <property type="match status" value="1"/>
</dbReference>
<comment type="caution">
    <text evidence="4">The sequence shown here is derived from an EMBL/GenBank/DDBJ whole genome shotgun (WGS) entry which is preliminary data.</text>
</comment>
<dbReference type="InterPro" id="IPR015421">
    <property type="entry name" value="PyrdxlP-dep_Trfase_major"/>
</dbReference>
<dbReference type="EMBL" id="JBAPLU010000002">
    <property type="protein sequence ID" value="MEI4270685.1"/>
    <property type="molecule type" value="Genomic_DNA"/>
</dbReference>
<accession>A0ABU8DPB9</accession>
<evidence type="ECO:0000256" key="3">
    <source>
        <dbReference type="RuleBase" id="RU004508"/>
    </source>
</evidence>
<dbReference type="PANTHER" id="PTHR30244">
    <property type="entry name" value="TRANSAMINASE"/>
    <property type="match status" value="1"/>
</dbReference>